<evidence type="ECO:0000256" key="5">
    <source>
        <dbReference type="ARBA" id="ARBA00022679"/>
    </source>
</evidence>
<keyword evidence="7" id="KW-0198">Cysteine biosynthesis</keyword>
<evidence type="ECO:0000256" key="4">
    <source>
        <dbReference type="ARBA" id="ARBA00022605"/>
    </source>
</evidence>
<keyword evidence="6" id="KW-0663">Pyridoxal phosphate</keyword>
<keyword evidence="4" id="KW-0028">Amino-acid biosynthesis</keyword>
<dbReference type="Gene3D" id="3.40.50.1100">
    <property type="match status" value="2"/>
</dbReference>
<dbReference type="PANTHER" id="PTHR10314">
    <property type="entry name" value="CYSTATHIONINE BETA-SYNTHASE"/>
    <property type="match status" value="1"/>
</dbReference>
<proteinExistence type="inferred from homology"/>
<comment type="similarity">
    <text evidence="2">Belongs to the cysteine synthase/cystathionine beta-synthase family.</text>
</comment>
<evidence type="ECO:0000256" key="1">
    <source>
        <dbReference type="ARBA" id="ARBA00001933"/>
    </source>
</evidence>
<accession>A0A4V2S644</accession>
<evidence type="ECO:0000256" key="6">
    <source>
        <dbReference type="ARBA" id="ARBA00022898"/>
    </source>
</evidence>
<evidence type="ECO:0000256" key="3">
    <source>
        <dbReference type="ARBA" id="ARBA00012681"/>
    </source>
</evidence>
<evidence type="ECO:0000259" key="9">
    <source>
        <dbReference type="Pfam" id="PF00291"/>
    </source>
</evidence>
<keyword evidence="5" id="KW-0808">Transferase</keyword>
<dbReference type="AlphaFoldDB" id="A0A4V2S644"/>
<protein>
    <recommendedName>
        <fullName evidence="3">cysteine synthase</fullName>
        <ecNumber evidence="3">2.5.1.47</ecNumber>
    </recommendedName>
</protein>
<dbReference type="EMBL" id="SLWS01000009">
    <property type="protein sequence ID" value="TCO54370.1"/>
    <property type="molecule type" value="Genomic_DNA"/>
</dbReference>
<evidence type="ECO:0000256" key="8">
    <source>
        <dbReference type="ARBA" id="ARBA00047931"/>
    </source>
</evidence>
<dbReference type="EC" id="2.5.1.47" evidence="3"/>
<evidence type="ECO:0000256" key="7">
    <source>
        <dbReference type="ARBA" id="ARBA00023192"/>
    </source>
</evidence>
<sequence length="311" mass="33121">MAFDKGIADSVLDVIGGTPVVRLSRLEPDLGREVLVKLELLNPGGSHKVRIALSMILAAERDGELVRGSGQTLIESTGGNTGIGLAMAAAVLGYRLVLVIPDNYSPAKQRLLRGYGAEVRLSDHRLGNNSHADMALSLLFDNPDWVMLNQQANPANPEIHTRTTAVEIIAALDHRMPDALVAGVGTGGHITGVGRVLREHNPAMRIVAVQPEGCSLRENRFVGHSIQGLAVGLVPAVLDLDLVDDEAQVSYDDAVAMMRRVMRTEGLAVGISSAANLVAALRVARDLDEGARVLTFAYDGVGDYLDSLTEE</sequence>
<evidence type="ECO:0000256" key="2">
    <source>
        <dbReference type="ARBA" id="ARBA00007103"/>
    </source>
</evidence>
<gene>
    <name evidence="10" type="ORF">EV192_109351</name>
</gene>
<comment type="cofactor">
    <cofactor evidence="1">
        <name>pyridoxal 5'-phosphate</name>
        <dbReference type="ChEBI" id="CHEBI:597326"/>
    </cofactor>
</comment>
<dbReference type="FunFam" id="3.40.50.1100:FF:000006">
    <property type="entry name" value="Cysteine synthase"/>
    <property type="match status" value="1"/>
</dbReference>
<name>A0A4V2S644_9PSEU</name>
<comment type="catalytic activity">
    <reaction evidence="8">
        <text>O-acetyl-L-serine + hydrogen sulfide = L-cysteine + acetate</text>
        <dbReference type="Rhea" id="RHEA:14829"/>
        <dbReference type="ChEBI" id="CHEBI:29919"/>
        <dbReference type="ChEBI" id="CHEBI:30089"/>
        <dbReference type="ChEBI" id="CHEBI:35235"/>
        <dbReference type="ChEBI" id="CHEBI:58340"/>
        <dbReference type="EC" id="2.5.1.47"/>
    </reaction>
</comment>
<dbReference type="OrthoDB" id="9805733at2"/>
<dbReference type="InterPro" id="IPR036052">
    <property type="entry name" value="TrpB-like_PALP_sf"/>
</dbReference>
<feature type="domain" description="Tryptophan synthase beta chain-like PALP" evidence="9">
    <location>
        <begin position="12"/>
        <end position="296"/>
    </location>
</feature>
<dbReference type="InterPro" id="IPR001926">
    <property type="entry name" value="TrpB-like_PALP"/>
</dbReference>
<dbReference type="RefSeq" id="WP_132123333.1">
    <property type="nucleotide sequence ID" value="NZ_SLWS01000009.1"/>
</dbReference>
<dbReference type="GO" id="GO:0004124">
    <property type="term" value="F:cysteine synthase activity"/>
    <property type="evidence" value="ECO:0007669"/>
    <property type="project" value="UniProtKB-EC"/>
</dbReference>
<organism evidence="10 11">
    <name type="scientific">Actinocrispum wychmicini</name>
    <dbReference type="NCBI Taxonomy" id="1213861"/>
    <lineage>
        <taxon>Bacteria</taxon>
        <taxon>Bacillati</taxon>
        <taxon>Actinomycetota</taxon>
        <taxon>Actinomycetes</taxon>
        <taxon>Pseudonocardiales</taxon>
        <taxon>Pseudonocardiaceae</taxon>
        <taxon>Actinocrispum</taxon>
    </lineage>
</organism>
<comment type="caution">
    <text evidence="10">The sequence shown here is derived from an EMBL/GenBank/DDBJ whole genome shotgun (WGS) entry which is preliminary data.</text>
</comment>
<dbReference type="CDD" id="cd01561">
    <property type="entry name" value="CBS_like"/>
    <property type="match status" value="1"/>
</dbReference>
<dbReference type="Pfam" id="PF00291">
    <property type="entry name" value="PALP"/>
    <property type="match status" value="1"/>
</dbReference>
<dbReference type="InterPro" id="IPR050214">
    <property type="entry name" value="Cys_Synth/Cystath_Beta-Synth"/>
</dbReference>
<evidence type="ECO:0000313" key="11">
    <source>
        <dbReference type="Proteomes" id="UP000295680"/>
    </source>
</evidence>
<dbReference type="SUPFAM" id="SSF53686">
    <property type="entry name" value="Tryptophan synthase beta subunit-like PLP-dependent enzymes"/>
    <property type="match status" value="1"/>
</dbReference>
<keyword evidence="11" id="KW-1185">Reference proteome</keyword>
<reference evidence="10 11" key="1">
    <citation type="submission" date="2019-03" db="EMBL/GenBank/DDBJ databases">
        <title>Genomic Encyclopedia of Type Strains, Phase IV (KMG-IV): sequencing the most valuable type-strain genomes for metagenomic binning, comparative biology and taxonomic classification.</title>
        <authorList>
            <person name="Goeker M."/>
        </authorList>
    </citation>
    <scope>NUCLEOTIDE SEQUENCE [LARGE SCALE GENOMIC DNA]</scope>
    <source>
        <strain evidence="10 11">DSM 45934</strain>
    </source>
</reference>
<evidence type="ECO:0000313" key="10">
    <source>
        <dbReference type="EMBL" id="TCO54370.1"/>
    </source>
</evidence>
<dbReference type="Proteomes" id="UP000295680">
    <property type="component" value="Unassembled WGS sequence"/>
</dbReference>